<reference evidence="1 2" key="1">
    <citation type="journal article" date="2018" name="Sci. Rep.">
        <title>Comparative analysis of the Pocillopora damicornis genome highlights role of immune system in coral evolution.</title>
        <authorList>
            <person name="Cunning R."/>
            <person name="Bay R.A."/>
            <person name="Gillette P."/>
            <person name="Baker A.C."/>
            <person name="Traylor-Knowles N."/>
        </authorList>
    </citation>
    <scope>NUCLEOTIDE SEQUENCE [LARGE SCALE GENOMIC DNA]</scope>
    <source>
        <strain evidence="1">RSMAS</strain>
        <tissue evidence="1">Whole animal</tissue>
    </source>
</reference>
<proteinExistence type="predicted"/>
<name>A0A3M6TH83_POCDA</name>
<dbReference type="Proteomes" id="UP000275408">
    <property type="component" value="Unassembled WGS sequence"/>
</dbReference>
<sequence>MNDLKVSGFQTWKYMDDTNVGKVIPQGQLGNIRSAVHAVENWLCDHKMTLNAYRCKVRNIDFEKNRHAFQPVIFDGKELSVVNSAMILGVTLDEKISEQLSSITKLEATIVKDKIPIQTKKP</sequence>
<keyword evidence="2" id="KW-1185">Reference proteome</keyword>
<gene>
    <name evidence="1" type="ORF">pdam_00020702</name>
</gene>
<evidence type="ECO:0000313" key="2">
    <source>
        <dbReference type="Proteomes" id="UP000275408"/>
    </source>
</evidence>
<accession>A0A3M6TH83</accession>
<organism evidence="1 2">
    <name type="scientific">Pocillopora damicornis</name>
    <name type="common">Cauliflower coral</name>
    <name type="synonym">Millepora damicornis</name>
    <dbReference type="NCBI Taxonomy" id="46731"/>
    <lineage>
        <taxon>Eukaryota</taxon>
        <taxon>Metazoa</taxon>
        <taxon>Cnidaria</taxon>
        <taxon>Anthozoa</taxon>
        <taxon>Hexacorallia</taxon>
        <taxon>Scleractinia</taxon>
        <taxon>Astrocoeniina</taxon>
        <taxon>Pocilloporidae</taxon>
        <taxon>Pocillopora</taxon>
    </lineage>
</organism>
<evidence type="ECO:0000313" key="1">
    <source>
        <dbReference type="EMBL" id="RMX40691.1"/>
    </source>
</evidence>
<dbReference type="AlphaFoldDB" id="A0A3M6TH83"/>
<dbReference type="EMBL" id="RCHS01003590">
    <property type="protein sequence ID" value="RMX40691.1"/>
    <property type="molecule type" value="Genomic_DNA"/>
</dbReference>
<comment type="caution">
    <text evidence="1">The sequence shown here is derived from an EMBL/GenBank/DDBJ whole genome shotgun (WGS) entry which is preliminary data.</text>
</comment>
<protein>
    <submittedName>
        <fullName evidence="1">Uncharacterized protein</fullName>
    </submittedName>
</protein>